<dbReference type="SUPFAM" id="SSF52317">
    <property type="entry name" value="Class I glutamine amidotransferase-like"/>
    <property type="match status" value="1"/>
</dbReference>
<dbReference type="RefSeq" id="WP_076877600.1">
    <property type="nucleotide sequence ID" value="NZ_MLCN01000013.1"/>
</dbReference>
<reference evidence="2 3" key="1">
    <citation type="submission" date="2016-10" db="EMBL/GenBank/DDBJ databases">
        <title>Draft Genome sequence of Alkanindiges sp. strain H1.</title>
        <authorList>
            <person name="Subhash Y."/>
            <person name="Lee S."/>
        </authorList>
    </citation>
    <scope>NUCLEOTIDE SEQUENCE [LARGE SCALE GENOMIC DNA]</scope>
    <source>
        <strain evidence="2 3">H1</strain>
    </source>
</reference>
<name>A0A1S8CX73_9GAMM</name>
<dbReference type="InterPro" id="IPR044992">
    <property type="entry name" value="ChyE-like"/>
</dbReference>
<evidence type="ECO:0000259" key="1">
    <source>
        <dbReference type="Pfam" id="PF00117"/>
    </source>
</evidence>
<keyword evidence="3" id="KW-1185">Reference proteome</keyword>
<dbReference type="Gene3D" id="3.40.50.880">
    <property type="match status" value="1"/>
</dbReference>
<dbReference type="GO" id="GO:0005829">
    <property type="term" value="C:cytosol"/>
    <property type="evidence" value="ECO:0007669"/>
    <property type="project" value="TreeGrafter"/>
</dbReference>
<evidence type="ECO:0000313" key="3">
    <source>
        <dbReference type="Proteomes" id="UP000192132"/>
    </source>
</evidence>
<proteinExistence type="predicted"/>
<dbReference type="InterPro" id="IPR029062">
    <property type="entry name" value="Class_I_gatase-like"/>
</dbReference>
<dbReference type="PANTHER" id="PTHR42695">
    <property type="entry name" value="GLUTAMINE AMIDOTRANSFERASE YLR126C-RELATED"/>
    <property type="match status" value="1"/>
</dbReference>
<dbReference type="AlphaFoldDB" id="A0A1S8CX73"/>
<comment type="caution">
    <text evidence="2">The sequence shown here is derived from an EMBL/GenBank/DDBJ whole genome shotgun (WGS) entry which is preliminary data.</text>
</comment>
<feature type="domain" description="Glutamine amidotransferase" evidence="1">
    <location>
        <begin position="48"/>
        <end position="193"/>
    </location>
</feature>
<dbReference type="Proteomes" id="UP000192132">
    <property type="component" value="Unassembled WGS sequence"/>
</dbReference>
<dbReference type="PROSITE" id="PS51273">
    <property type="entry name" value="GATASE_TYPE_1"/>
    <property type="match status" value="1"/>
</dbReference>
<dbReference type="PANTHER" id="PTHR42695:SF5">
    <property type="entry name" value="GLUTAMINE AMIDOTRANSFERASE YLR126C-RELATED"/>
    <property type="match status" value="1"/>
</dbReference>
<dbReference type="InterPro" id="IPR017926">
    <property type="entry name" value="GATASE"/>
</dbReference>
<evidence type="ECO:0000313" key="2">
    <source>
        <dbReference type="EMBL" id="ONG41223.1"/>
    </source>
</evidence>
<gene>
    <name evidence="2" type="ORF">BKE30_05425</name>
</gene>
<organism evidence="2 3">
    <name type="scientific">Alkanindiges hydrocarboniclasticus</name>
    <dbReference type="NCBI Taxonomy" id="1907941"/>
    <lineage>
        <taxon>Bacteria</taxon>
        <taxon>Pseudomonadati</taxon>
        <taxon>Pseudomonadota</taxon>
        <taxon>Gammaproteobacteria</taxon>
        <taxon>Moraxellales</taxon>
        <taxon>Moraxellaceae</taxon>
        <taxon>Alkanindiges</taxon>
    </lineage>
</organism>
<sequence length="265" mass="29921">MQTALRVHYFQHILHEGYGSPEHYLKQKGAVLSHTEFFALEKGQQASHLPSTDEIDLLIVMGGVMSVNDEATYPWLKQEKQWIRDFMAKDKPIIGLCLGGQLIASSLGAPIHKNKYEEIGWWSIFKVDGAAQHDPSQHIFDFPDDLIALSWHNETFELPEGAVLLAGSAACSKQAYQYQHNVLAFQFHPEITPINLALFLEEKPDMENKDGTYIQSFHELMDTSLDVFKPANIMLNRAIDFVLQATARHQKPAALQPAKNNVQPT</sequence>
<dbReference type="CDD" id="cd01741">
    <property type="entry name" value="GATase1_1"/>
    <property type="match status" value="1"/>
</dbReference>
<dbReference type="Pfam" id="PF00117">
    <property type="entry name" value="GATase"/>
    <property type="match status" value="1"/>
</dbReference>
<dbReference type="EMBL" id="MLCN01000013">
    <property type="protein sequence ID" value="ONG41223.1"/>
    <property type="molecule type" value="Genomic_DNA"/>
</dbReference>
<dbReference type="STRING" id="1907941.BKE30_05425"/>
<protein>
    <recommendedName>
        <fullName evidence="1">Glutamine amidotransferase domain-containing protein</fullName>
    </recommendedName>
</protein>
<dbReference type="OrthoDB" id="9813383at2"/>
<accession>A0A1S8CX73</accession>